<gene>
    <name evidence="1" type="ORF">AFUS01_LOCUS41621</name>
</gene>
<protein>
    <submittedName>
        <fullName evidence="1">Uncharacterized protein</fullName>
    </submittedName>
</protein>
<evidence type="ECO:0000313" key="1">
    <source>
        <dbReference type="EMBL" id="CAG7831902.1"/>
    </source>
</evidence>
<dbReference type="Proteomes" id="UP000708208">
    <property type="component" value="Unassembled WGS sequence"/>
</dbReference>
<feature type="non-terminal residue" evidence="1">
    <location>
        <position position="1"/>
    </location>
</feature>
<dbReference type="EMBL" id="CAJVCH010562585">
    <property type="protein sequence ID" value="CAG7831902.1"/>
    <property type="molecule type" value="Genomic_DNA"/>
</dbReference>
<comment type="caution">
    <text evidence="1">The sequence shown here is derived from an EMBL/GenBank/DDBJ whole genome shotgun (WGS) entry which is preliminary data.</text>
</comment>
<name>A0A8J2LAM8_9HEXA</name>
<reference evidence="1" key="1">
    <citation type="submission" date="2021-06" db="EMBL/GenBank/DDBJ databases">
        <authorList>
            <person name="Hodson N. C."/>
            <person name="Mongue J. A."/>
            <person name="Jaron S. K."/>
        </authorList>
    </citation>
    <scope>NUCLEOTIDE SEQUENCE</scope>
</reference>
<keyword evidence="2" id="KW-1185">Reference proteome</keyword>
<proteinExistence type="predicted"/>
<evidence type="ECO:0000313" key="2">
    <source>
        <dbReference type="Proteomes" id="UP000708208"/>
    </source>
</evidence>
<organism evidence="1 2">
    <name type="scientific">Allacma fusca</name>
    <dbReference type="NCBI Taxonomy" id="39272"/>
    <lineage>
        <taxon>Eukaryota</taxon>
        <taxon>Metazoa</taxon>
        <taxon>Ecdysozoa</taxon>
        <taxon>Arthropoda</taxon>
        <taxon>Hexapoda</taxon>
        <taxon>Collembola</taxon>
        <taxon>Symphypleona</taxon>
        <taxon>Sminthuridae</taxon>
        <taxon>Allacma</taxon>
    </lineage>
</organism>
<accession>A0A8J2LAM8</accession>
<dbReference type="AlphaFoldDB" id="A0A8J2LAM8"/>
<sequence>RKASGYRVVNLGLLVPSLWIVYYSDHCKLPSHAH</sequence>